<dbReference type="AlphaFoldDB" id="A0A6A6ULZ2"/>
<dbReference type="GO" id="GO:0016020">
    <property type="term" value="C:membrane"/>
    <property type="evidence" value="ECO:0007669"/>
    <property type="project" value="TreeGrafter"/>
</dbReference>
<dbReference type="Gene3D" id="1.10.287.2720">
    <property type="match status" value="1"/>
</dbReference>
<organism evidence="3 4">
    <name type="scientific">Microthyrium microscopicum</name>
    <dbReference type="NCBI Taxonomy" id="703497"/>
    <lineage>
        <taxon>Eukaryota</taxon>
        <taxon>Fungi</taxon>
        <taxon>Dikarya</taxon>
        <taxon>Ascomycota</taxon>
        <taxon>Pezizomycotina</taxon>
        <taxon>Dothideomycetes</taxon>
        <taxon>Dothideomycetes incertae sedis</taxon>
        <taxon>Microthyriales</taxon>
        <taxon>Microthyriaceae</taxon>
        <taxon>Microthyrium</taxon>
    </lineage>
</organism>
<dbReference type="Gene3D" id="2.40.160.120">
    <property type="match status" value="1"/>
</dbReference>
<dbReference type="GO" id="GO:0005829">
    <property type="term" value="C:cytosol"/>
    <property type="evidence" value="ECO:0007669"/>
    <property type="project" value="TreeGrafter"/>
</dbReference>
<dbReference type="InterPro" id="IPR037239">
    <property type="entry name" value="OSBP_sf"/>
</dbReference>
<evidence type="ECO:0000256" key="2">
    <source>
        <dbReference type="RuleBase" id="RU003844"/>
    </source>
</evidence>
<gene>
    <name evidence="3" type="ORF">BT63DRAFT_475311</name>
</gene>
<sequence length="384" mass="42233">MAGREGTTTPQSGSTSWTGFIKSISSFSGDLSSLTAPPFILSPTSLTEYSAYWVSDPALLVAPASISDPEQRAVAVLKWFISTLKQQYSSRNEKMGSEKKPLNPFLGELFLAKWPIAGTESALELASEQVSHHPPVTAYNITDTDKTVKLTGYNGQKASVSKTLAITIKQVGHAILEFPKLNESYLITLPALHIEGLVSGSPYVELDKHTYVVSSTGFVSKISYSGKGWLSGSKNSFTANTWHKDSPKKILYAAEGQWTGSFHILDSHKKEVASHDPATVPHPTPVVADIASQDPLESRRAWQKVAEGVKKGDMDLVGHEKTIIEESQRQLRKREKEEGREWTRRYFDRLDKDPVFERLASCVGEQAEPDKTGGIWVAKATKAL</sequence>
<dbReference type="Gene3D" id="3.30.70.3490">
    <property type="match status" value="1"/>
</dbReference>
<dbReference type="InterPro" id="IPR018494">
    <property type="entry name" value="Oxysterol-bd_CS"/>
</dbReference>
<dbReference type="Gene3D" id="6.10.250.1430">
    <property type="match status" value="1"/>
</dbReference>
<accession>A0A6A6ULZ2</accession>
<dbReference type="PROSITE" id="PS01013">
    <property type="entry name" value="OSBP"/>
    <property type="match status" value="1"/>
</dbReference>
<dbReference type="GO" id="GO:0008142">
    <property type="term" value="F:oxysterol binding"/>
    <property type="evidence" value="ECO:0007669"/>
    <property type="project" value="TreeGrafter"/>
</dbReference>
<keyword evidence="4" id="KW-1185">Reference proteome</keyword>
<reference evidence="3" key="1">
    <citation type="journal article" date="2020" name="Stud. Mycol.">
        <title>101 Dothideomycetes genomes: a test case for predicting lifestyles and emergence of pathogens.</title>
        <authorList>
            <person name="Haridas S."/>
            <person name="Albert R."/>
            <person name="Binder M."/>
            <person name="Bloem J."/>
            <person name="Labutti K."/>
            <person name="Salamov A."/>
            <person name="Andreopoulos B."/>
            <person name="Baker S."/>
            <person name="Barry K."/>
            <person name="Bills G."/>
            <person name="Bluhm B."/>
            <person name="Cannon C."/>
            <person name="Castanera R."/>
            <person name="Culley D."/>
            <person name="Daum C."/>
            <person name="Ezra D."/>
            <person name="Gonzalez J."/>
            <person name="Henrissat B."/>
            <person name="Kuo A."/>
            <person name="Liang C."/>
            <person name="Lipzen A."/>
            <person name="Lutzoni F."/>
            <person name="Magnuson J."/>
            <person name="Mondo S."/>
            <person name="Nolan M."/>
            <person name="Ohm R."/>
            <person name="Pangilinan J."/>
            <person name="Park H.-J."/>
            <person name="Ramirez L."/>
            <person name="Alfaro M."/>
            <person name="Sun H."/>
            <person name="Tritt A."/>
            <person name="Yoshinaga Y."/>
            <person name="Zwiers L.-H."/>
            <person name="Turgeon B."/>
            <person name="Goodwin S."/>
            <person name="Spatafora J."/>
            <person name="Crous P."/>
            <person name="Grigoriev I."/>
        </authorList>
    </citation>
    <scope>NUCLEOTIDE SEQUENCE</scope>
    <source>
        <strain evidence="3">CBS 115976</strain>
    </source>
</reference>
<dbReference type="FunFam" id="2.40.160.120:FF:000010">
    <property type="entry name" value="Oxysterol-binding protein homolog 4"/>
    <property type="match status" value="1"/>
</dbReference>
<evidence type="ECO:0000256" key="1">
    <source>
        <dbReference type="ARBA" id="ARBA00008842"/>
    </source>
</evidence>
<dbReference type="GO" id="GO:0120009">
    <property type="term" value="P:intermembrane lipid transfer"/>
    <property type="evidence" value="ECO:0007669"/>
    <property type="project" value="UniProtKB-ARBA"/>
</dbReference>
<proteinExistence type="inferred from homology"/>
<dbReference type="PANTHER" id="PTHR10972:SF184">
    <property type="entry name" value="OXYSTEROL-BINDING PROTEIN HOMOLOG 4-RELATED"/>
    <property type="match status" value="1"/>
</dbReference>
<evidence type="ECO:0000313" key="4">
    <source>
        <dbReference type="Proteomes" id="UP000799302"/>
    </source>
</evidence>
<dbReference type="InterPro" id="IPR000648">
    <property type="entry name" value="Oxysterol-bd"/>
</dbReference>
<evidence type="ECO:0000313" key="3">
    <source>
        <dbReference type="EMBL" id="KAF2672696.1"/>
    </source>
</evidence>
<dbReference type="SUPFAM" id="SSF144000">
    <property type="entry name" value="Oxysterol-binding protein-like"/>
    <property type="match status" value="1"/>
</dbReference>
<name>A0A6A6ULZ2_9PEZI</name>
<dbReference type="Pfam" id="PF01237">
    <property type="entry name" value="Oxysterol_BP"/>
    <property type="match status" value="1"/>
</dbReference>
<dbReference type="EMBL" id="MU004231">
    <property type="protein sequence ID" value="KAF2672696.1"/>
    <property type="molecule type" value="Genomic_DNA"/>
</dbReference>
<dbReference type="OrthoDB" id="14833at2759"/>
<dbReference type="PANTHER" id="PTHR10972">
    <property type="entry name" value="OXYSTEROL-BINDING PROTEIN-RELATED"/>
    <property type="match status" value="1"/>
</dbReference>
<protein>
    <submittedName>
        <fullName evidence="3">Oxysterol-binding protein</fullName>
    </submittedName>
</protein>
<dbReference type="Proteomes" id="UP000799302">
    <property type="component" value="Unassembled WGS sequence"/>
</dbReference>
<comment type="similarity">
    <text evidence="1 2">Belongs to the OSBP family.</text>
</comment>